<evidence type="ECO:0000259" key="7">
    <source>
        <dbReference type="Pfam" id="PF05199"/>
    </source>
</evidence>
<dbReference type="InterPro" id="IPR007867">
    <property type="entry name" value="GMC_OxRtase_C"/>
</dbReference>
<evidence type="ECO:0000256" key="4">
    <source>
        <dbReference type="ARBA" id="ARBA00022827"/>
    </source>
</evidence>
<dbReference type="EMBL" id="FOEF01000009">
    <property type="protein sequence ID" value="SEP44514.1"/>
    <property type="molecule type" value="Genomic_DNA"/>
</dbReference>
<dbReference type="RefSeq" id="WP_091619031.1">
    <property type="nucleotide sequence ID" value="NZ_FOEF01000009.1"/>
</dbReference>
<dbReference type="Pfam" id="PF00732">
    <property type="entry name" value="GMC_oxred_N"/>
    <property type="match status" value="1"/>
</dbReference>
<reference evidence="8 9" key="1">
    <citation type="submission" date="2016-10" db="EMBL/GenBank/DDBJ databases">
        <authorList>
            <person name="de Groot N.N."/>
        </authorList>
    </citation>
    <scope>NUCLEOTIDE SEQUENCE [LARGE SCALE GENOMIC DNA]</scope>
    <source>
        <strain evidence="8 9">DSM 44993</strain>
    </source>
</reference>
<sequence length="540" mass="57689">MPDPLSPDFSEDVDVVIVGSGPNGAAYARVLTETRPCTRVLVVEAGPVVTEIPGLHMANIIDDDERERAQISCQGPNQYAYDLPATSGTAHNADAAQRSEALVTRPGLFPVGSGDIDGDGFPAAQESSNVGGMGSHWFGACPRPSEAERIRVIDDEALEDAYAIAEGLLRVSATQFLGSKFAEHVEHVLGEELDAGRAPGREVQPMPMAVTLTPHGVHRTGPNLIFDDLLTGADEDFELRPDTLCEQVLLQDGKVTGVRLRDRVARREYAVRAEYVVVAGDSLRTPQLLFASGVRPAALGHYLNEHPQVSIMAEVDGLGADSGHDHEVGNSTAMSDSRAVAVAASGVTWIPYEAERFPFHGMLAQIDPDTVPRSAADRAERKPLISVHFFAAQELRFENRLEFSESEVDWLGLPAMRIHHTLSERDLRTLEEGKSAALRLSNVLGKPVDGEIPWILPSGSSLHYQGTVRMGAADDGTSVCDPSCRVWGTENLYVAGNGVIPTETACNPTLTSVALSVIGARDIASRLDAASAADSGVLAG</sequence>
<dbReference type="SUPFAM" id="SSF51905">
    <property type="entry name" value="FAD/NAD(P)-binding domain"/>
    <property type="match status" value="1"/>
</dbReference>
<evidence type="ECO:0000256" key="2">
    <source>
        <dbReference type="ARBA" id="ARBA00010790"/>
    </source>
</evidence>
<evidence type="ECO:0000256" key="5">
    <source>
        <dbReference type="ARBA" id="ARBA00023002"/>
    </source>
</evidence>
<dbReference type="GO" id="GO:0050660">
    <property type="term" value="F:flavin adenine dinucleotide binding"/>
    <property type="evidence" value="ECO:0007669"/>
    <property type="project" value="InterPro"/>
</dbReference>
<dbReference type="Gene3D" id="3.50.50.60">
    <property type="entry name" value="FAD/NAD(P)-binding domain"/>
    <property type="match status" value="2"/>
</dbReference>
<feature type="domain" description="Glucose-methanol-choline oxidoreductase N-terminal" evidence="6">
    <location>
        <begin position="237"/>
        <end position="307"/>
    </location>
</feature>
<evidence type="ECO:0000259" key="6">
    <source>
        <dbReference type="Pfam" id="PF00732"/>
    </source>
</evidence>
<dbReference type="STRING" id="394193.SAMN04489732_109246"/>
<dbReference type="SUPFAM" id="SSF54373">
    <property type="entry name" value="FAD-linked reductases, C-terminal domain"/>
    <property type="match status" value="1"/>
</dbReference>
<keyword evidence="4" id="KW-0274">FAD</keyword>
<feature type="domain" description="Glucose-methanol-choline oxidoreductase C-terminal" evidence="7">
    <location>
        <begin position="405"/>
        <end position="515"/>
    </location>
</feature>
<comment type="similarity">
    <text evidence="2">Belongs to the GMC oxidoreductase family.</text>
</comment>
<dbReference type="PANTHER" id="PTHR42784">
    <property type="entry name" value="PYRANOSE 2-OXIDASE"/>
    <property type="match status" value="1"/>
</dbReference>
<dbReference type="AlphaFoldDB" id="A0A1H8XWU8"/>
<dbReference type="InterPro" id="IPR000172">
    <property type="entry name" value="GMC_OxRdtase_N"/>
</dbReference>
<keyword evidence="5" id="KW-0560">Oxidoreductase</keyword>
<protein>
    <submittedName>
        <fullName evidence="8">Choline dehydrogenase</fullName>
    </submittedName>
</protein>
<keyword evidence="3" id="KW-0285">Flavoprotein</keyword>
<dbReference type="GO" id="GO:0016614">
    <property type="term" value="F:oxidoreductase activity, acting on CH-OH group of donors"/>
    <property type="evidence" value="ECO:0007669"/>
    <property type="project" value="InterPro"/>
</dbReference>
<dbReference type="Proteomes" id="UP000198582">
    <property type="component" value="Unassembled WGS sequence"/>
</dbReference>
<evidence type="ECO:0000313" key="9">
    <source>
        <dbReference type="Proteomes" id="UP000198582"/>
    </source>
</evidence>
<evidence type="ECO:0000313" key="8">
    <source>
        <dbReference type="EMBL" id="SEP44514.1"/>
    </source>
</evidence>
<evidence type="ECO:0000256" key="3">
    <source>
        <dbReference type="ARBA" id="ARBA00022630"/>
    </source>
</evidence>
<accession>A0A1H8XWU8</accession>
<dbReference type="InterPro" id="IPR036188">
    <property type="entry name" value="FAD/NAD-bd_sf"/>
</dbReference>
<gene>
    <name evidence="8" type="ORF">SAMN04489732_109246</name>
</gene>
<dbReference type="Pfam" id="PF05199">
    <property type="entry name" value="GMC_oxred_C"/>
    <property type="match status" value="1"/>
</dbReference>
<name>A0A1H8XWU8_9PSEU</name>
<evidence type="ECO:0000256" key="1">
    <source>
        <dbReference type="ARBA" id="ARBA00001974"/>
    </source>
</evidence>
<organism evidence="8 9">
    <name type="scientific">Amycolatopsis saalfeldensis</name>
    <dbReference type="NCBI Taxonomy" id="394193"/>
    <lineage>
        <taxon>Bacteria</taxon>
        <taxon>Bacillati</taxon>
        <taxon>Actinomycetota</taxon>
        <taxon>Actinomycetes</taxon>
        <taxon>Pseudonocardiales</taxon>
        <taxon>Pseudonocardiaceae</taxon>
        <taxon>Amycolatopsis</taxon>
    </lineage>
</organism>
<comment type="cofactor">
    <cofactor evidence="1">
        <name>FAD</name>
        <dbReference type="ChEBI" id="CHEBI:57692"/>
    </cofactor>
</comment>
<proteinExistence type="inferred from homology"/>
<dbReference type="PANTHER" id="PTHR42784:SF1">
    <property type="entry name" value="PYRANOSE 2-OXIDASE"/>
    <property type="match status" value="1"/>
</dbReference>
<dbReference type="InterPro" id="IPR051473">
    <property type="entry name" value="P2Ox-like"/>
</dbReference>
<dbReference type="OrthoDB" id="9798604at2"/>
<keyword evidence="9" id="KW-1185">Reference proteome</keyword>